<reference evidence="2 3" key="1">
    <citation type="submission" date="2019-08" db="EMBL/GenBank/DDBJ databases">
        <title>Genone of Arthrobacter echini P9.</title>
        <authorList>
            <person name="Bowman J.P."/>
        </authorList>
    </citation>
    <scope>NUCLEOTIDE SEQUENCE [LARGE SCALE GENOMIC DNA]</scope>
    <source>
        <strain evidence="2 3">P9</strain>
    </source>
</reference>
<evidence type="ECO:0000313" key="2">
    <source>
        <dbReference type="EMBL" id="TYC96599.1"/>
    </source>
</evidence>
<comment type="caution">
    <text evidence="2">The sequence shown here is derived from an EMBL/GenBank/DDBJ whole genome shotgun (WGS) entry which is preliminary data.</text>
</comment>
<feature type="region of interest" description="Disordered" evidence="1">
    <location>
        <begin position="1"/>
        <end position="35"/>
    </location>
</feature>
<protein>
    <submittedName>
        <fullName evidence="2">Uncharacterized protein</fullName>
    </submittedName>
</protein>
<dbReference type="OrthoDB" id="4549550at2"/>
<accession>A0A5D0XK71</accession>
<evidence type="ECO:0000256" key="1">
    <source>
        <dbReference type="SAM" id="MobiDB-lite"/>
    </source>
</evidence>
<evidence type="ECO:0000313" key="3">
    <source>
        <dbReference type="Proteomes" id="UP000323410"/>
    </source>
</evidence>
<name>A0A5D0XK71_9MICC</name>
<organism evidence="2 3">
    <name type="scientific">Arthrobacter echini</name>
    <dbReference type="NCBI Taxonomy" id="1529066"/>
    <lineage>
        <taxon>Bacteria</taxon>
        <taxon>Bacillati</taxon>
        <taxon>Actinomycetota</taxon>
        <taxon>Actinomycetes</taxon>
        <taxon>Micrococcales</taxon>
        <taxon>Micrococcaceae</taxon>
        <taxon>Arthrobacter</taxon>
    </lineage>
</organism>
<proteinExistence type="predicted"/>
<sequence>MTEQETNPWITAAQTPASTLAAPQPSVVSAPDAGTEPVPAEQAGLAVFLAAHGGAGATVWASALGGRDGGLVTSWVSETVTGGVVLVARSAIDGITAAKQAIAHHGAEAFTCVLAVAAAPGRAPRLISDELKILAGALPLVQTPWIPTLLIRRSVLVSATDIPTKDLTRITTELTRAGVTFEGETP</sequence>
<dbReference type="Proteomes" id="UP000323410">
    <property type="component" value="Unassembled WGS sequence"/>
</dbReference>
<dbReference type="RefSeq" id="WP_148601785.1">
    <property type="nucleotide sequence ID" value="NZ_VSLD01000011.1"/>
</dbReference>
<dbReference type="EMBL" id="VSLD01000011">
    <property type="protein sequence ID" value="TYC96599.1"/>
    <property type="molecule type" value="Genomic_DNA"/>
</dbReference>
<keyword evidence="3" id="KW-1185">Reference proteome</keyword>
<feature type="compositionally biased region" description="Polar residues" evidence="1">
    <location>
        <begin position="1"/>
        <end position="18"/>
    </location>
</feature>
<gene>
    <name evidence="2" type="ORF">FQ377_13810</name>
</gene>
<dbReference type="AlphaFoldDB" id="A0A5D0XK71"/>